<proteinExistence type="predicted"/>
<dbReference type="InterPro" id="IPR013087">
    <property type="entry name" value="Znf_C2H2_type"/>
</dbReference>
<sequence>MSPPTESFTQKSHKTVNGYNSNNKNPNSKVSDCTILQESSDIVQPNINQIIKILQNETFEVKNLIINECDLIFECLKCKDLFRSITNYIEHKRIFCTKLTCNQPHLFEDDELYSEQNLQSISNKSPIPNGSLDSAIDSDLPSGFKTNSSNKRCNDDIIQTGDNLNKKTRVESIVQNLNEQAQTIIVDDVAEHNNTTEIASINDIQNEQELSNSTAQNRLRIVKVSHEGAEQYQVISLESNEEESINDETTQDNDSSLVFEPFKVDANWTEQQILKEKIIHMSKIPPKFSIIRQMVEQIIDDQRKKYPGVEDANLRLPNRVFSRLFKCRDLLFQCPYCQSAPMVFFNSATRHLINNHKLPSHKSRFIAFYNTYEKVENKAGNKGEVIEPLQSSESNASLVTNTNENGSQLNKELEETEIIILTDDDEEDTLNSIDEEPQTDEITGKIINENNSTESKTAKKSNFKNGKQNFATILSFEALQREIGSSILYNEEIQFENKGALLETMMQYADYENLHCIPCGDAQFINKTELMHHITVKHLKALLLACRICRRYTTSNVDFLQKHMSSLHGVSSEIKLNIPSTSKNLNSSSIKKTNQST</sequence>
<dbReference type="SMART" id="SM00355">
    <property type="entry name" value="ZnF_C2H2"/>
    <property type="match status" value="4"/>
</dbReference>
<organism evidence="3 4">
    <name type="scientific">Blomia tropicalis</name>
    <name type="common">Mite</name>
    <dbReference type="NCBI Taxonomy" id="40697"/>
    <lineage>
        <taxon>Eukaryota</taxon>
        <taxon>Metazoa</taxon>
        <taxon>Ecdysozoa</taxon>
        <taxon>Arthropoda</taxon>
        <taxon>Chelicerata</taxon>
        <taxon>Arachnida</taxon>
        <taxon>Acari</taxon>
        <taxon>Acariformes</taxon>
        <taxon>Sarcoptiformes</taxon>
        <taxon>Astigmata</taxon>
        <taxon>Glycyphagoidea</taxon>
        <taxon>Echimyopodidae</taxon>
        <taxon>Blomia</taxon>
    </lineage>
</organism>
<dbReference type="InterPro" id="IPR039149">
    <property type="entry name" value="ZNF800"/>
</dbReference>
<feature type="region of interest" description="Disordered" evidence="1">
    <location>
        <begin position="1"/>
        <end position="25"/>
    </location>
</feature>
<reference evidence="3" key="1">
    <citation type="submission" date="2022-12" db="EMBL/GenBank/DDBJ databases">
        <title>Genome assemblies of Blomia tropicalis.</title>
        <authorList>
            <person name="Cui Y."/>
        </authorList>
    </citation>
    <scope>NUCLEOTIDE SEQUENCE</scope>
    <source>
        <tissue evidence="3">Adult mites</tissue>
    </source>
</reference>
<evidence type="ECO:0000313" key="4">
    <source>
        <dbReference type="Proteomes" id="UP001142055"/>
    </source>
</evidence>
<feature type="domain" description="C2H2-type" evidence="2">
    <location>
        <begin position="73"/>
        <end position="93"/>
    </location>
</feature>
<feature type="compositionally biased region" description="Polar residues" evidence="1">
    <location>
        <begin position="1"/>
        <end position="19"/>
    </location>
</feature>
<dbReference type="AlphaFoldDB" id="A0A9Q0RR47"/>
<protein>
    <recommendedName>
        <fullName evidence="2">C2H2-type domain-containing protein</fullName>
    </recommendedName>
</protein>
<gene>
    <name evidence="3" type="ORF">RDWZM_003703</name>
</gene>
<evidence type="ECO:0000313" key="3">
    <source>
        <dbReference type="EMBL" id="KAJ6225158.1"/>
    </source>
</evidence>
<feature type="domain" description="C2H2-type" evidence="2">
    <location>
        <begin position="332"/>
        <end position="361"/>
    </location>
</feature>
<dbReference type="EMBL" id="JAPWDV010000001">
    <property type="protein sequence ID" value="KAJ6225158.1"/>
    <property type="molecule type" value="Genomic_DNA"/>
</dbReference>
<evidence type="ECO:0000256" key="1">
    <source>
        <dbReference type="SAM" id="MobiDB-lite"/>
    </source>
</evidence>
<accession>A0A9Q0RR47</accession>
<dbReference type="PANTHER" id="PTHR21020">
    <property type="entry name" value="ZINC FINGER PROTEIN 800"/>
    <property type="match status" value="1"/>
</dbReference>
<keyword evidence="4" id="KW-1185">Reference proteome</keyword>
<evidence type="ECO:0000259" key="2">
    <source>
        <dbReference type="SMART" id="SM00355"/>
    </source>
</evidence>
<dbReference type="PANTHER" id="PTHR21020:SF0">
    <property type="entry name" value="ZINC FINGER PROTEIN 800"/>
    <property type="match status" value="1"/>
</dbReference>
<feature type="domain" description="C2H2-type" evidence="2">
    <location>
        <begin position="514"/>
        <end position="538"/>
    </location>
</feature>
<feature type="domain" description="C2H2-type" evidence="2">
    <location>
        <begin position="544"/>
        <end position="568"/>
    </location>
</feature>
<dbReference type="Proteomes" id="UP001142055">
    <property type="component" value="Chromosome 1"/>
</dbReference>
<comment type="caution">
    <text evidence="3">The sequence shown here is derived from an EMBL/GenBank/DDBJ whole genome shotgun (WGS) entry which is preliminary data.</text>
</comment>
<name>A0A9Q0RR47_BLOTA</name>